<gene>
    <name evidence="2" type="primary">jg18387</name>
    <name evidence="2" type="ORF">PAEG_LOCUS904</name>
</gene>
<protein>
    <submittedName>
        <fullName evidence="2">Jg18387 protein</fullName>
    </submittedName>
</protein>
<organism evidence="2 3">
    <name type="scientific">Pararge aegeria aegeria</name>
    <dbReference type="NCBI Taxonomy" id="348720"/>
    <lineage>
        <taxon>Eukaryota</taxon>
        <taxon>Metazoa</taxon>
        <taxon>Ecdysozoa</taxon>
        <taxon>Arthropoda</taxon>
        <taxon>Hexapoda</taxon>
        <taxon>Insecta</taxon>
        <taxon>Pterygota</taxon>
        <taxon>Neoptera</taxon>
        <taxon>Endopterygota</taxon>
        <taxon>Lepidoptera</taxon>
        <taxon>Glossata</taxon>
        <taxon>Ditrysia</taxon>
        <taxon>Papilionoidea</taxon>
        <taxon>Nymphalidae</taxon>
        <taxon>Satyrinae</taxon>
        <taxon>Satyrini</taxon>
        <taxon>Parargina</taxon>
        <taxon>Pararge</taxon>
    </lineage>
</organism>
<name>A0A8S4QEF3_9NEOP</name>
<dbReference type="EMBL" id="CAKXAJ010002957">
    <property type="protein sequence ID" value="CAH2208288.1"/>
    <property type="molecule type" value="Genomic_DNA"/>
</dbReference>
<feature type="compositionally biased region" description="Basic and acidic residues" evidence="1">
    <location>
        <begin position="70"/>
        <end position="80"/>
    </location>
</feature>
<evidence type="ECO:0000313" key="3">
    <source>
        <dbReference type="Proteomes" id="UP000838756"/>
    </source>
</evidence>
<proteinExistence type="predicted"/>
<reference evidence="2" key="1">
    <citation type="submission" date="2022-03" db="EMBL/GenBank/DDBJ databases">
        <authorList>
            <person name="Lindestad O."/>
        </authorList>
    </citation>
    <scope>NUCLEOTIDE SEQUENCE</scope>
</reference>
<keyword evidence="3" id="KW-1185">Reference proteome</keyword>
<feature type="region of interest" description="Disordered" evidence="1">
    <location>
        <begin position="45"/>
        <end position="80"/>
    </location>
</feature>
<comment type="caution">
    <text evidence="2">The sequence shown here is derived from an EMBL/GenBank/DDBJ whole genome shotgun (WGS) entry which is preliminary data.</text>
</comment>
<dbReference type="Proteomes" id="UP000838756">
    <property type="component" value="Unassembled WGS sequence"/>
</dbReference>
<sequence>MRQLGGAANGTAEVDRTSLCRPWSRRLCPVVTGLGKWLSLSVMSKKETAERLNQDTVDSNPIRRGRIGQRRLEQDRPIHP</sequence>
<evidence type="ECO:0000313" key="2">
    <source>
        <dbReference type="EMBL" id="CAH2208288.1"/>
    </source>
</evidence>
<dbReference type="AlphaFoldDB" id="A0A8S4QEF3"/>
<accession>A0A8S4QEF3</accession>
<evidence type="ECO:0000256" key="1">
    <source>
        <dbReference type="SAM" id="MobiDB-lite"/>
    </source>
</evidence>